<name>A0ABT0NDR9_9GAMM</name>
<dbReference type="InterPro" id="IPR015947">
    <property type="entry name" value="PUA-like_sf"/>
</dbReference>
<protein>
    <submittedName>
        <fullName evidence="2">LON peptidase substrate-binding domain-containing protein</fullName>
    </submittedName>
</protein>
<keyword evidence="3" id="KW-1185">Reference proteome</keyword>
<evidence type="ECO:0000259" key="1">
    <source>
        <dbReference type="PROSITE" id="PS51787"/>
    </source>
</evidence>
<evidence type="ECO:0000313" key="2">
    <source>
        <dbReference type="EMBL" id="MCL2916599.1"/>
    </source>
</evidence>
<feature type="domain" description="Lon N-terminal" evidence="1">
    <location>
        <begin position="1"/>
        <end position="184"/>
    </location>
</feature>
<dbReference type="Pfam" id="PF02190">
    <property type="entry name" value="LON_substr_bdg"/>
    <property type="match status" value="1"/>
</dbReference>
<dbReference type="Proteomes" id="UP001202831">
    <property type="component" value="Unassembled WGS sequence"/>
</dbReference>
<evidence type="ECO:0000313" key="3">
    <source>
        <dbReference type="Proteomes" id="UP001202831"/>
    </source>
</evidence>
<accession>A0ABT0NDR9</accession>
<proteinExistence type="predicted"/>
<sequence>MQIPLFPLPICLLPGGMTQLRIFEPRYQRLVAESMRSGSGFGMCMLSDDQKDILPIGTLARIEDFETLDDGLLGIKVRGEHKFVINSMETEPDGLRQGKITLLPDWPSAQLERHDALIGDTLRTLLEQHPQHLDQYGEEDFADSSWLCQRWLEIIPVSAMDKQACIRSPDHTKALDFLRTLFNE</sequence>
<reference evidence="2 3" key="1">
    <citation type="submission" date="2022-01" db="EMBL/GenBank/DDBJ databases">
        <title>Whole genome-based taxonomy of the Shewanellaceae.</title>
        <authorList>
            <person name="Martin-Rodriguez A.J."/>
        </authorList>
    </citation>
    <scope>NUCLEOTIDE SEQUENCE [LARGE SCALE GENOMIC DNA]</scope>
    <source>
        <strain evidence="2 3">DSM 21332</strain>
    </source>
</reference>
<dbReference type="PANTHER" id="PTHR46732">
    <property type="entry name" value="ATP-DEPENDENT PROTEASE LA (LON) DOMAIN PROTEIN"/>
    <property type="match status" value="1"/>
</dbReference>
<gene>
    <name evidence="2" type="ORF">L2725_22955</name>
</gene>
<dbReference type="PANTHER" id="PTHR46732:SF8">
    <property type="entry name" value="ATP-DEPENDENT PROTEASE LA (LON) DOMAIN PROTEIN"/>
    <property type="match status" value="1"/>
</dbReference>
<organism evidence="2 3">
    <name type="scientific">Shewanella corallii</name>
    <dbReference type="NCBI Taxonomy" id="560080"/>
    <lineage>
        <taxon>Bacteria</taxon>
        <taxon>Pseudomonadati</taxon>
        <taxon>Pseudomonadota</taxon>
        <taxon>Gammaproteobacteria</taxon>
        <taxon>Alteromonadales</taxon>
        <taxon>Shewanellaceae</taxon>
        <taxon>Shewanella</taxon>
    </lineage>
</organism>
<dbReference type="PROSITE" id="PS51787">
    <property type="entry name" value="LON_N"/>
    <property type="match status" value="1"/>
</dbReference>
<dbReference type="RefSeq" id="WP_249251107.1">
    <property type="nucleotide sequence ID" value="NZ_JAKIKT010000018.1"/>
</dbReference>
<dbReference type="InterPro" id="IPR046336">
    <property type="entry name" value="Lon_prtase_N_sf"/>
</dbReference>
<dbReference type="SMART" id="SM00464">
    <property type="entry name" value="LON"/>
    <property type="match status" value="1"/>
</dbReference>
<dbReference type="EMBL" id="JAKIKT010000018">
    <property type="protein sequence ID" value="MCL2916599.1"/>
    <property type="molecule type" value="Genomic_DNA"/>
</dbReference>
<comment type="caution">
    <text evidence="2">The sequence shown here is derived from an EMBL/GenBank/DDBJ whole genome shotgun (WGS) entry which is preliminary data.</text>
</comment>
<dbReference type="InterPro" id="IPR003111">
    <property type="entry name" value="Lon_prtase_N"/>
</dbReference>
<dbReference type="SUPFAM" id="SSF88697">
    <property type="entry name" value="PUA domain-like"/>
    <property type="match status" value="1"/>
</dbReference>
<dbReference type="Gene3D" id="2.30.130.40">
    <property type="entry name" value="LON domain-like"/>
    <property type="match status" value="1"/>
</dbReference>